<dbReference type="Gene3D" id="3.40.50.620">
    <property type="entry name" value="HUPs"/>
    <property type="match status" value="1"/>
</dbReference>
<dbReference type="RefSeq" id="WP_345383645.1">
    <property type="nucleotide sequence ID" value="NZ_BAABIC010000023.1"/>
</dbReference>
<dbReference type="InterPro" id="IPR006015">
    <property type="entry name" value="Universal_stress_UspA"/>
</dbReference>
<proteinExistence type="inferred from homology"/>
<dbReference type="SUPFAM" id="SSF52402">
    <property type="entry name" value="Adenine nucleotide alpha hydrolases-like"/>
    <property type="match status" value="1"/>
</dbReference>
<comment type="caution">
    <text evidence="3">The sequence shown here is derived from an EMBL/GenBank/DDBJ whole genome shotgun (WGS) entry which is preliminary data.</text>
</comment>
<evidence type="ECO:0000256" key="1">
    <source>
        <dbReference type="ARBA" id="ARBA00008791"/>
    </source>
</evidence>
<sequence>MRGTELGGDGPDAILVGVDGSPTSLRAAAYAAGLARRQHAALVVVCVIEAQGAMAALATTPEAFNAIDQAERDASQAARAKIEAGLAHFSVHANVYVLRGDPFRKLTGAAAELRVDAIVIGASTKAGHRLIGSLGTRLVRSTRWPVTVVP</sequence>
<dbReference type="Pfam" id="PF00582">
    <property type="entry name" value="Usp"/>
    <property type="match status" value="1"/>
</dbReference>
<dbReference type="PANTHER" id="PTHR46268:SF6">
    <property type="entry name" value="UNIVERSAL STRESS PROTEIN UP12"/>
    <property type="match status" value="1"/>
</dbReference>
<gene>
    <name evidence="3" type="ORF">GCM10023215_54820</name>
</gene>
<feature type="domain" description="UspA" evidence="2">
    <location>
        <begin position="13"/>
        <end position="150"/>
    </location>
</feature>
<dbReference type="InterPro" id="IPR014729">
    <property type="entry name" value="Rossmann-like_a/b/a_fold"/>
</dbReference>
<dbReference type="PANTHER" id="PTHR46268">
    <property type="entry name" value="STRESS RESPONSE PROTEIN NHAX"/>
    <property type="match status" value="1"/>
</dbReference>
<protein>
    <submittedName>
        <fullName evidence="3">Universal stress protein</fullName>
    </submittedName>
</protein>
<dbReference type="PRINTS" id="PR01438">
    <property type="entry name" value="UNVRSLSTRESS"/>
</dbReference>
<dbReference type="EMBL" id="BAABIC010000023">
    <property type="protein sequence ID" value="GAA4707059.1"/>
    <property type="molecule type" value="Genomic_DNA"/>
</dbReference>
<dbReference type="Proteomes" id="UP001500325">
    <property type="component" value="Unassembled WGS sequence"/>
</dbReference>
<comment type="similarity">
    <text evidence="1">Belongs to the universal stress protein A family.</text>
</comment>
<dbReference type="InterPro" id="IPR006016">
    <property type="entry name" value="UspA"/>
</dbReference>
<organism evidence="3 4">
    <name type="scientific">Pseudonocardia yuanmonensis</name>
    <dbReference type="NCBI Taxonomy" id="1095914"/>
    <lineage>
        <taxon>Bacteria</taxon>
        <taxon>Bacillati</taxon>
        <taxon>Actinomycetota</taxon>
        <taxon>Actinomycetes</taxon>
        <taxon>Pseudonocardiales</taxon>
        <taxon>Pseudonocardiaceae</taxon>
        <taxon>Pseudonocardia</taxon>
    </lineage>
</organism>
<evidence type="ECO:0000313" key="4">
    <source>
        <dbReference type="Proteomes" id="UP001500325"/>
    </source>
</evidence>
<accession>A0ABP8XFE5</accession>
<reference evidence="4" key="1">
    <citation type="journal article" date="2019" name="Int. J. Syst. Evol. Microbiol.">
        <title>The Global Catalogue of Microorganisms (GCM) 10K type strain sequencing project: providing services to taxonomists for standard genome sequencing and annotation.</title>
        <authorList>
            <consortium name="The Broad Institute Genomics Platform"/>
            <consortium name="The Broad Institute Genome Sequencing Center for Infectious Disease"/>
            <person name="Wu L."/>
            <person name="Ma J."/>
        </authorList>
    </citation>
    <scope>NUCLEOTIDE SEQUENCE [LARGE SCALE GENOMIC DNA]</scope>
    <source>
        <strain evidence="4">JCM 18055</strain>
    </source>
</reference>
<dbReference type="CDD" id="cd00293">
    <property type="entry name" value="USP-like"/>
    <property type="match status" value="1"/>
</dbReference>
<evidence type="ECO:0000259" key="2">
    <source>
        <dbReference type="Pfam" id="PF00582"/>
    </source>
</evidence>
<name>A0ABP8XFE5_9PSEU</name>
<evidence type="ECO:0000313" key="3">
    <source>
        <dbReference type="EMBL" id="GAA4707059.1"/>
    </source>
</evidence>
<keyword evidence="4" id="KW-1185">Reference proteome</keyword>